<dbReference type="CDD" id="cd16325">
    <property type="entry name" value="LolA"/>
    <property type="match status" value="1"/>
</dbReference>
<sequence length="207" mass="23090">MKKFLVLAALTACILLPQPSWAPPLSAADKEALKKVEAYFNGLTTLQARFLQVSSQGATAQGILSLKRPGRMRFEYDPPSPVLLVSDGIWLIFQDNELQQTTHVPLGSTPLAVLVEDPVDLTGNLEVLDVRHDPGVIRLLMRMRDDPEAGFIQMVFSDAPMELRQWTITDAQGIEVKVALLETRKGMKLEDDLFKPRDFESGNFVDK</sequence>
<dbReference type="Pfam" id="PF03548">
    <property type="entry name" value="LolA"/>
    <property type="match status" value="1"/>
</dbReference>
<dbReference type="RefSeq" id="WP_257766506.1">
    <property type="nucleotide sequence ID" value="NZ_CP102480.1"/>
</dbReference>
<dbReference type="PANTHER" id="PTHR35869">
    <property type="entry name" value="OUTER-MEMBRANE LIPOPROTEIN CARRIER PROTEIN"/>
    <property type="match status" value="1"/>
</dbReference>
<feature type="chain" id="PRO_5039914520" evidence="2">
    <location>
        <begin position="23"/>
        <end position="207"/>
    </location>
</feature>
<evidence type="ECO:0000256" key="2">
    <source>
        <dbReference type="SAM" id="SignalP"/>
    </source>
</evidence>
<gene>
    <name evidence="3" type="ORF">NUH88_11270</name>
</gene>
<organism evidence="3 4">
    <name type="scientific">Nisaea acidiphila</name>
    <dbReference type="NCBI Taxonomy" id="1862145"/>
    <lineage>
        <taxon>Bacteria</taxon>
        <taxon>Pseudomonadati</taxon>
        <taxon>Pseudomonadota</taxon>
        <taxon>Alphaproteobacteria</taxon>
        <taxon>Rhodospirillales</taxon>
        <taxon>Thalassobaculaceae</taxon>
        <taxon>Nisaea</taxon>
    </lineage>
</organism>
<dbReference type="KEGG" id="naci:NUH88_11270"/>
<keyword evidence="1 2" id="KW-0732">Signal</keyword>
<dbReference type="SUPFAM" id="SSF89392">
    <property type="entry name" value="Prokaryotic lipoproteins and lipoprotein localization factors"/>
    <property type="match status" value="1"/>
</dbReference>
<dbReference type="InterPro" id="IPR029046">
    <property type="entry name" value="LolA/LolB/LppX"/>
</dbReference>
<protein>
    <submittedName>
        <fullName evidence="3">Outer membrane lipoprotein carrier protein LolA</fullName>
    </submittedName>
</protein>
<dbReference type="EMBL" id="CP102480">
    <property type="protein sequence ID" value="UUX47998.1"/>
    <property type="molecule type" value="Genomic_DNA"/>
</dbReference>
<keyword evidence="3" id="KW-0449">Lipoprotein</keyword>
<keyword evidence="4" id="KW-1185">Reference proteome</keyword>
<dbReference type="Gene3D" id="2.50.20.10">
    <property type="entry name" value="Lipoprotein localisation LolA/LolB/LppX"/>
    <property type="match status" value="1"/>
</dbReference>
<evidence type="ECO:0000313" key="3">
    <source>
        <dbReference type="EMBL" id="UUX47998.1"/>
    </source>
</evidence>
<dbReference type="PANTHER" id="PTHR35869:SF1">
    <property type="entry name" value="OUTER-MEMBRANE LIPOPROTEIN CARRIER PROTEIN"/>
    <property type="match status" value="1"/>
</dbReference>
<dbReference type="AlphaFoldDB" id="A0A9J7ALG2"/>
<reference evidence="3" key="1">
    <citation type="submission" date="2022-08" db="EMBL/GenBank/DDBJ databases">
        <title>Nisaea acidiphila sp. nov., isolated from a marine algal debris and emended description of the genus Nisaea Urios et al. 2008.</title>
        <authorList>
            <person name="Kwon K."/>
        </authorList>
    </citation>
    <scope>NUCLEOTIDE SEQUENCE</scope>
    <source>
        <strain evidence="3">MEBiC11861</strain>
    </source>
</reference>
<dbReference type="Proteomes" id="UP001060336">
    <property type="component" value="Chromosome"/>
</dbReference>
<evidence type="ECO:0000256" key="1">
    <source>
        <dbReference type="ARBA" id="ARBA00022729"/>
    </source>
</evidence>
<evidence type="ECO:0000313" key="4">
    <source>
        <dbReference type="Proteomes" id="UP001060336"/>
    </source>
</evidence>
<dbReference type="InterPro" id="IPR004564">
    <property type="entry name" value="OM_lipoprot_carrier_LolA-like"/>
</dbReference>
<name>A0A9J7ALG2_9PROT</name>
<accession>A0A9J7ALG2</accession>
<feature type="signal peptide" evidence="2">
    <location>
        <begin position="1"/>
        <end position="22"/>
    </location>
</feature>
<proteinExistence type="predicted"/>